<evidence type="ECO:0000313" key="1">
    <source>
        <dbReference type="EMBL" id="NOH50892.1"/>
    </source>
</evidence>
<dbReference type="EMBL" id="VTYN01000041">
    <property type="protein sequence ID" value="NOH50892.1"/>
    <property type="molecule type" value="Genomic_DNA"/>
</dbReference>
<sequence>MNNWTYQAKALGVCKEYVLRTQQPQQRNLNTLRQSRSSNEATQTQPRITLAMGAARVTTQVERLVQ</sequence>
<comment type="caution">
    <text evidence="1">The sequence shown here is derived from an EMBL/GenBank/DDBJ whole genome shotgun (WGS) entry which is preliminary data.</text>
</comment>
<protein>
    <submittedName>
        <fullName evidence="1">Uncharacterized protein</fullName>
    </submittedName>
</protein>
<organism evidence="1 2">
    <name type="scientific">Vibrio rotiferianus</name>
    <dbReference type="NCBI Taxonomy" id="190895"/>
    <lineage>
        <taxon>Bacteria</taxon>
        <taxon>Pseudomonadati</taxon>
        <taxon>Pseudomonadota</taxon>
        <taxon>Gammaproteobacteria</taxon>
        <taxon>Vibrionales</taxon>
        <taxon>Vibrionaceae</taxon>
        <taxon>Vibrio</taxon>
    </lineage>
</organism>
<dbReference type="Proteomes" id="UP000572072">
    <property type="component" value="Unassembled WGS sequence"/>
</dbReference>
<evidence type="ECO:0000313" key="2">
    <source>
        <dbReference type="Proteomes" id="UP000572072"/>
    </source>
</evidence>
<accession>A0A7Y4E447</accession>
<gene>
    <name evidence="1" type="ORF">F0262_22985</name>
</gene>
<name>A0A7Y4E447_9VIBR</name>
<dbReference type="RefSeq" id="WP_171359215.1">
    <property type="nucleotide sequence ID" value="NZ_VTYN01000041.1"/>
</dbReference>
<reference evidence="1 2" key="1">
    <citation type="submission" date="2019-08" db="EMBL/GenBank/DDBJ databases">
        <title>Draft genome sequencing and comparative genomics of hatchery-associated Vibrios.</title>
        <authorList>
            <person name="Kehlet-Delgado H."/>
            <person name="Mueller R.S."/>
        </authorList>
    </citation>
    <scope>NUCLEOTIDE SEQUENCE [LARGE SCALE GENOMIC DNA]</scope>
    <source>
        <strain evidence="1 2">00-78-3</strain>
    </source>
</reference>
<proteinExistence type="predicted"/>
<dbReference type="AlphaFoldDB" id="A0A7Y4E447"/>